<protein>
    <recommendedName>
        <fullName evidence="3">BZIP domain-containing protein</fullName>
    </recommendedName>
</protein>
<dbReference type="EMBL" id="KZ824480">
    <property type="protein sequence ID" value="RAK96113.1"/>
    <property type="molecule type" value="Genomic_DNA"/>
</dbReference>
<proteinExistence type="predicted"/>
<dbReference type="Proteomes" id="UP000249402">
    <property type="component" value="Unassembled WGS sequence"/>
</dbReference>
<dbReference type="VEuPathDB" id="FungiDB:BO80DRAFT_367194"/>
<dbReference type="PANTHER" id="PTHR38116:SF1">
    <property type="entry name" value="BZIP DOMAIN-CONTAINING PROTEIN"/>
    <property type="match status" value="1"/>
</dbReference>
<name>A0A395GPY7_9EURO</name>
<keyword evidence="2" id="KW-1185">Reference proteome</keyword>
<evidence type="ECO:0000313" key="1">
    <source>
        <dbReference type="EMBL" id="RAK96113.1"/>
    </source>
</evidence>
<sequence>MSAKQSPEQIERRKRQNRINQRTYRKQATAKLLTASEDGYGVADIIPIHTPSSVSPDKALIHSPTDSFTITACSLAPRGAYERANAFKKAAYQSYMMGSPKADHLLTLIKLNVHRALAENMAALGMDMTWMNPDAISPFCTSKPWAATIGRVIPVHLQPTNIQCTIPHHPWLDFFPHPRMRDQLIAAGNWFDDEQLCTDIMGFWSDNKDNPGLMIWGNPWEVGNWELSEGFLRKWGWAVRGCPELIKSTNHWRAMRGEKSLSMRDVT</sequence>
<organism evidence="1 2">
    <name type="scientific">Aspergillus ibericus CBS 121593</name>
    <dbReference type="NCBI Taxonomy" id="1448316"/>
    <lineage>
        <taxon>Eukaryota</taxon>
        <taxon>Fungi</taxon>
        <taxon>Dikarya</taxon>
        <taxon>Ascomycota</taxon>
        <taxon>Pezizomycotina</taxon>
        <taxon>Eurotiomycetes</taxon>
        <taxon>Eurotiomycetidae</taxon>
        <taxon>Eurotiales</taxon>
        <taxon>Aspergillaceae</taxon>
        <taxon>Aspergillus</taxon>
        <taxon>Aspergillus subgen. Circumdati</taxon>
    </lineage>
</organism>
<dbReference type="OrthoDB" id="2245989at2759"/>
<dbReference type="InterPro" id="IPR021833">
    <property type="entry name" value="DUF3425"/>
</dbReference>
<dbReference type="CDD" id="cd14688">
    <property type="entry name" value="bZIP_YAP"/>
    <property type="match status" value="1"/>
</dbReference>
<reference evidence="1 2" key="1">
    <citation type="submission" date="2018-02" db="EMBL/GenBank/DDBJ databases">
        <title>The genomes of Aspergillus section Nigri reveals drivers in fungal speciation.</title>
        <authorList>
            <consortium name="DOE Joint Genome Institute"/>
            <person name="Vesth T.C."/>
            <person name="Nybo J."/>
            <person name="Theobald S."/>
            <person name="Brandl J."/>
            <person name="Frisvad J.C."/>
            <person name="Nielsen K.F."/>
            <person name="Lyhne E.K."/>
            <person name="Kogle M.E."/>
            <person name="Kuo A."/>
            <person name="Riley R."/>
            <person name="Clum A."/>
            <person name="Nolan M."/>
            <person name="Lipzen A."/>
            <person name="Salamov A."/>
            <person name="Henrissat B."/>
            <person name="Wiebenga A."/>
            <person name="De vries R.P."/>
            <person name="Grigoriev I.V."/>
            <person name="Mortensen U.H."/>
            <person name="Andersen M.R."/>
            <person name="Baker S.E."/>
        </authorList>
    </citation>
    <scope>NUCLEOTIDE SEQUENCE [LARGE SCALE GENOMIC DNA]</scope>
    <source>
        <strain evidence="1 2">CBS 121593</strain>
    </source>
</reference>
<dbReference type="RefSeq" id="XP_025570441.1">
    <property type="nucleotide sequence ID" value="XM_025716278.1"/>
</dbReference>
<gene>
    <name evidence="1" type="ORF">BO80DRAFT_367194</name>
</gene>
<accession>A0A395GPY7</accession>
<dbReference type="PANTHER" id="PTHR38116">
    <property type="entry name" value="CHROMOSOME 7, WHOLE GENOME SHOTGUN SEQUENCE"/>
    <property type="match status" value="1"/>
</dbReference>
<dbReference type="GeneID" id="37221143"/>
<dbReference type="AlphaFoldDB" id="A0A395GPY7"/>
<evidence type="ECO:0000313" key="2">
    <source>
        <dbReference type="Proteomes" id="UP000249402"/>
    </source>
</evidence>
<dbReference type="Pfam" id="PF11905">
    <property type="entry name" value="DUF3425"/>
    <property type="match status" value="1"/>
</dbReference>
<dbReference type="STRING" id="1448316.A0A395GPY7"/>
<evidence type="ECO:0008006" key="3">
    <source>
        <dbReference type="Google" id="ProtNLM"/>
    </source>
</evidence>